<accession>A0ACB9A816</accession>
<protein>
    <submittedName>
        <fullName evidence="1">Uncharacterized protein</fullName>
    </submittedName>
</protein>
<name>A0ACB9A816_ARCLA</name>
<proteinExistence type="predicted"/>
<reference evidence="2" key="1">
    <citation type="journal article" date="2022" name="Mol. Ecol. Resour.">
        <title>The genomes of chicory, endive, great burdock and yacon provide insights into Asteraceae palaeo-polyploidization history and plant inulin production.</title>
        <authorList>
            <person name="Fan W."/>
            <person name="Wang S."/>
            <person name="Wang H."/>
            <person name="Wang A."/>
            <person name="Jiang F."/>
            <person name="Liu H."/>
            <person name="Zhao H."/>
            <person name="Xu D."/>
            <person name="Zhang Y."/>
        </authorList>
    </citation>
    <scope>NUCLEOTIDE SEQUENCE [LARGE SCALE GENOMIC DNA]</scope>
    <source>
        <strain evidence="2">cv. Niubang</strain>
    </source>
</reference>
<dbReference type="EMBL" id="CM042054">
    <property type="protein sequence ID" value="KAI3706342.1"/>
    <property type="molecule type" value="Genomic_DNA"/>
</dbReference>
<sequence length="291" mass="32287">MSLLDFPLLFSSLLYLIPLLFLEARDTSGKEKGQIEEREGKGGKVAMEIEGSCERKVIAQNLQKIDPKSDGAKRDWVAIYDECANVLYQEIDYNKEAANAELFARYRVAAKLGKGQSVKSLQGDYVAWKGVVPTVGAGLKSIWDAAVVFLVDGYGDRSHNFSMLSLLLPVVLLFAVVVNLPHPPSVREATPSINLLCKSDGDGARGWFLLDIVLNMCCLQDLGNPPVSRHQNDFGLNNLVMLLLRFKSYLLSFLDMGNLGFKSASFSQKLPAPFAPFHDLLYAYGKMKMWV</sequence>
<organism evidence="1 2">
    <name type="scientific">Arctium lappa</name>
    <name type="common">Greater burdock</name>
    <name type="synonym">Lappa major</name>
    <dbReference type="NCBI Taxonomy" id="4217"/>
    <lineage>
        <taxon>Eukaryota</taxon>
        <taxon>Viridiplantae</taxon>
        <taxon>Streptophyta</taxon>
        <taxon>Embryophyta</taxon>
        <taxon>Tracheophyta</taxon>
        <taxon>Spermatophyta</taxon>
        <taxon>Magnoliopsida</taxon>
        <taxon>eudicotyledons</taxon>
        <taxon>Gunneridae</taxon>
        <taxon>Pentapetalae</taxon>
        <taxon>asterids</taxon>
        <taxon>campanulids</taxon>
        <taxon>Asterales</taxon>
        <taxon>Asteraceae</taxon>
        <taxon>Carduoideae</taxon>
        <taxon>Cardueae</taxon>
        <taxon>Arctiinae</taxon>
        <taxon>Arctium</taxon>
    </lineage>
</organism>
<keyword evidence="2" id="KW-1185">Reference proteome</keyword>
<evidence type="ECO:0000313" key="2">
    <source>
        <dbReference type="Proteomes" id="UP001055879"/>
    </source>
</evidence>
<comment type="caution">
    <text evidence="1">The sequence shown here is derived from an EMBL/GenBank/DDBJ whole genome shotgun (WGS) entry which is preliminary data.</text>
</comment>
<reference evidence="1 2" key="2">
    <citation type="journal article" date="2022" name="Mol. Ecol. Resour.">
        <title>The genomes of chicory, endive, great burdock and yacon provide insights into Asteraceae paleo-polyploidization history and plant inulin production.</title>
        <authorList>
            <person name="Fan W."/>
            <person name="Wang S."/>
            <person name="Wang H."/>
            <person name="Wang A."/>
            <person name="Jiang F."/>
            <person name="Liu H."/>
            <person name="Zhao H."/>
            <person name="Xu D."/>
            <person name="Zhang Y."/>
        </authorList>
    </citation>
    <scope>NUCLEOTIDE SEQUENCE [LARGE SCALE GENOMIC DNA]</scope>
    <source>
        <strain evidence="2">cv. Niubang</strain>
    </source>
</reference>
<gene>
    <name evidence="1" type="ORF">L6452_24002</name>
</gene>
<dbReference type="Proteomes" id="UP001055879">
    <property type="component" value="Linkage Group LG08"/>
</dbReference>
<evidence type="ECO:0000313" key="1">
    <source>
        <dbReference type="EMBL" id="KAI3706342.1"/>
    </source>
</evidence>